<evidence type="ECO:0000313" key="3">
    <source>
        <dbReference type="Proteomes" id="UP001149140"/>
    </source>
</evidence>
<dbReference type="Proteomes" id="UP001149140">
    <property type="component" value="Unassembled WGS sequence"/>
</dbReference>
<dbReference type="InterPro" id="IPR049874">
    <property type="entry name" value="ROK_cs"/>
</dbReference>
<reference evidence="2" key="1">
    <citation type="submission" date="2022-10" db="EMBL/GenBank/DDBJ databases">
        <title>The WGS of Solirubrobacter ginsenosidimutans DSM 21036.</title>
        <authorList>
            <person name="Jiang Z."/>
        </authorList>
    </citation>
    <scope>NUCLEOTIDE SEQUENCE</scope>
    <source>
        <strain evidence="2">DSM 21036</strain>
    </source>
</reference>
<keyword evidence="3" id="KW-1185">Reference proteome</keyword>
<accession>A0A9X3MQH5</accession>
<proteinExistence type="inferred from homology"/>
<dbReference type="InterPro" id="IPR036388">
    <property type="entry name" value="WH-like_DNA-bd_sf"/>
</dbReference>
<dbReference type="PANTHER" id="PTHR18964">
    <property type="entry name" value="ROK (REPRESSOR, ORF, KINASE) FAMILY"/>
    <property type="match status" value="1"/>
</dbReference>
<evidence type="ECO:0000313" key="2">
    <source>
        <dbReference type="EMBL" id="MDA0161061.1"/>
    </source>
</evidence>
<evidence type="ECO:0000256" key="1">
    <source>
        <dbReference type="ARBA" id="ARBA00006479"/>
    </source>
</evidence>
<protein>
    <submittedName>
        <fullName evidence="2">ROK family transcriptional regulator</fullName>
    </submittedName>
</protein>
<dbReference type="Pfam" id="PF13412">
    <property type="entry name" value="HTH_24"/>
    <property type="match status" value="1"/>
</dbReference>
<dbReference type="RefSeq" id="WP_270040224.1">
    <property type="nucleotide sequence ID" value="NZ_JAPDOD010000008.1"/>
</dbReference>
<dbReference type="Gene3D" id="3.30.420.40">
    <property type="match status" value="2"/>
</dbReference>
<gene>
    <name evidence="2" type="ORF">OM076_12350</name>
</gene>
<dbReference type="EMBL" id="JAPDOD010000008">
    <property type="protein sequence ID" value="MDA0161061.1"/>
    <property type="molecule type" value="Genomic_DNA"/>
</dbReference>
<dbReference type="InterPro" id="IPR000600">
    <property type="entry name" value="ROK"/>
</dbReference>
<dbReference type="PANTHER" id="PTHR18964:SF173">
    <property type="entry name" value="GLUCOKINASE"/>
    <property type="match status" value="1"/>
</dbReference>
<dbReference type="Pfam" id="PF00480">
    <property type="entry name" value="ROK"/>
    <property type="match status" value="1"/>
</dbReference>
<dbReference type="InterPro" id="IPR043129">
    <property type="entry name" value="ATPase_NBD"/>
</dbReference>
<name>A0A9X3MQH5_9ACTN</name>
<dbReference type="SUPFAM" id="SSF46785">
    <property type="entry name" value="Winged helix' DNA-binding domain"/>
    <property type="match status" value="1"/>
</dbReference>
<comment type="caution">
    <text evidence="2">The sequence shown here is derived from an EMBL/GenBank/DDBJ whole genome shotgun (WGS) entry which is preliminary data.</text>
</comment>
<organism evidence="2 3">
    <name type="scientific">Solirubrobacter ginsenosidimutans</name>
    <dbReference type="NCBI Taxonomy" id="490573"/>
    <lineage>
        <taxon>Bacteria</taxon>
        <taxon>Bacillati</taxon>
        <taxon>Actinomycetota</taxon>
        <taxon>Thermoleophilia</taxon>
        <taxon>Solirubrobacterales</taxon>
        <taxon>Solirubrobacteraceae</taxon>
        <taxon>Solirubrobacter</taxon>
    </lineage>
</organism>
<dbReference type="InterPro" id="IPR036390">
    <property type="entry name" value="WH_DNA-bd_sf"/>
</dbReference>
<dbReference type="AlphaFoldDB" id="A0A9X3MQH5"/>
<comment type="similarity">
    <text evidence="1">Belongs to the ROK (NagC/XylR) family.</text>
</comment>
<dbReference type="Gene3D" id="1.10.10.10">
    <property type="entry name" value="Winged helix-like DNA-binding domain superfamily/Winged helix DNA-binding domain"/>
    <property type="match status" value="1"/>
</dbReference>
<dbReference type="SUPFAM" id="SSF53067">
    <property type="entry name" value="Actin-like ATPase domain"/>
    <property type="match status" value="1"/>
</dbReference>
<dbReference type="PROSITE" id="PS01125">
    <property type="entry name" value="ROK"/>
    <property type="match status" value="1"/>
</dbReference>
<sequence>MLTAGESQDPTSPVGAGQVLSLIRDGEAVTRADLARRTGLARSTVAQRVEALLAHQLVYEAGGSVSTGGRPPTVLAFNRSAGVILVADLGATHSRLAVSDLAGAPLREQAFDTDVTRPPEEVLGWLHERFGALLEDIGRERDDVRGIGIGIPAPVAFSRGEPVAPPMMPGWDGFSIPGWFSHYYDAPVLVDNDVNIMALGEHWTHWRDTEHLLYVKVGTGIGCGIVSGRRIHRGAQGAAGDIGHVRLAGYDDVVCRCGNIGCLEEVAGGRALAARLSAAGLPAKTSRDVVALVRAGEPMAIQAVREAGRCLGEVLAECINFFNPGAIVLGGDLAEAHQQLLAGVREVSFGRSLPMATRDLRMGSSQLGDRAGVIGAAIMVIEHVLAPETVDRAIQAYMGGAPRRRQPSH</sequence>